<evidence type="ECO:0000313" key="1">
    <source>
        <dbReference type="EMBL" id="MDT2983749.1"/>
    </source>
</evidence>
<accession>A0ABD5FN96</accession>
<organism evidence="1 2">
    <name type="scientific">Enterococcus casseliflavus</name>
    <name type="common">Enterococcus flavescens</name>
    <dbReference type="NCBI Taxonomy" id="37734"/>
    <lineage>
        <taxon>Bacteria</taxon>
        <taxon>Bacillati</taxon>
        <taxon>Bacillota</taxon>
        <taxon>Bacilli</taxon>
        <taxon>Lactobacillales</taxon>
        <taxon>Enterococcaceae</taxon>
        <taxon>Enterococcus</taxon>
    </lineage>
</organism>
<dbReference type="Proteomes" id="UP001253851">
    <property type="component" value="Unassembled WGS sequence"/>
</dbReference>
<comment type="caution">
    <text evidence="1">The sequence shown here is derived from an EMBL/GenBank/DDBJ whole genome shotgun (WGS) entry which is preliminary data.</text>
</comment>
<reference evidence="1 2" key="1">
    <citation type="submission" date="2023-03" db="EMBL/GenBank/DDBJ databases">
        <authorList>
            <person name="Shen W."/>
            <person name="Cai J."/>
        </authorList>
    </citation>
    <scope>NUCLEOTIDE SEQUENCE [LARGE SCALE GENOMIC DNA]</scope>
    <source>
        <strain evidence="1 2">B516</strain>
    </source>
</reference>
<gene>
    <name evidence="1" type="ORF">P7I34_13805</name>
</gene>
<proteinExistence type="predicted"/>
<sequence length="158" mass="18132">MKITQIQCPSCLGQLTVDWETGKAVCQYCLTKSVLHSPPKQTQEASNEQVPVVFQEVKEGFYSFTFNEDEVANALKKWLIQQESVPEDIVVHLEVSEVKRYFIPIYEFQVTYTMHWEGPLATIPIPLLGTARIRPRGKRGEATIQMRRSYSINAAVRR</sequence>
<evidence type="ECO:0000313" key="2">
    <source>
        <dbReference type="Proteomes" id="UP001253851"/>
    </source>
</evidence>
<dbReference type="EMBL" id="JARQDZ010000008">
    <property type="protein sequence ID" value="MDT2983749.1"/>
    <property type="molecule type" value="Genomic_DNA"/>
</dbReference>
<protein>
    <recommendedName>
        <fullName evidence="3">TFIIB-type zinc ribbon-containing protein</fullName>
    </recommendedName>
</protein>
<dbReference type="AlphaFoldDB" id="A0ABD5FN96"/>
<evidence type="ECO:0008006" key="3">
    <source>
        <dbReference type="Google" id="ProtNLM"/>
    </source>
</evidence>
<name>A0ABD5FN96_ENTCA</name>